<dbReference type="PROSITE" id="PS51257">
    <property type="entry name" value="PROKAR_LIPOPROTEIN"/>
    <property type="match status" value="1"/>
</dbReference>
<evidence type="ECO:0000313" key="2">
    <source>
        <dbReference type="EMBL" id="MBB5634929.1"/>
    </source>
</evidence>
<comment type="caution">
    <text evidence="2">The sequence shown here is derived from an EMBL/GenBank/DDBJ whole genome shotgun (WGS) entry which is preliminary data.</text>
</comment>
<organism evidence="2 3">
    <name type="scientific">Pedobacter cryoconitis</name>
    <dbReference type="NCBI Taxonomy" id="188932"/>
    <lineage>
        <taxon>Bacteria</taxon>
        <taxon>Pseudomonadati</taxon>
        <taxon>Bacteroidota</taxon>
        <taxon>Sphingobacteriia</taxon>
        <taxon>Sphingobacteriales</taxon>
        <taxon>Sphingobacteriaceae</taxon>
        <taxon>Pedobacter</taxon>
    </lineage>
</organism>
<evidence type="ECO:0000313" key="3">
    <source>
        <dbReference type="Proteomes" id="UP000537204"/>
    </source>
</evidence>
<reference evidence="2 3" key="1">
    <citation type="submission" date="2020-08" db="EMBL/GenBank/DDBJ databases">
        <title>Genomic Encyclopedia of Type Strains, Phase IV (KMG-V): Genome sequencing to study the core and pangenomes of soil and plant-associated prokaryotes.</title>
        <authorList>
            <person name="Whitman W."/>
        </authorList>
    </citation>
    <scope>NUCLEOTIDE SEQUENCE [LARGE SCALE GENOMIC DNA]</scope>
    <source>
        <strain evidence="2 3">S3M1</strain>
    </source>
</reference>
<dbReference type="AlphaFoldDB" id="A0A7W9DY76"/>
<name>A0A7W9DY76_9SPHI</name>
<dbReference type="EMBL" id="JACHCE010000001">
    <property type="protein sequence ID" value="MBB5634929.1"/>
    <property type="molecule type" value="Genomic_DNA"/>
</dbReference>
<accession>A0A7W9DY76</accession>
<evidence type="ECO:0000256" key="1">
    <source>
        <dbReference type="SAM" id="SignalP"/>
    </source>
</evidence>
<dbReference type="Proteomes" id="UP000537204">
    <property type="component" value="Unassembled WGS sequence"/>
</dbReference>
<feature type="chain" id="PRO_5031228922" evidence="1">
    <location>
        <begin position="17"/>
        <end position="144"/>
    </location>
</feature>
<sequence>MKLFLAAIVLVTGAVACTQTQNYKTERDEVMKFHDTVMEDHGILVNNQMKLDSMLKGMPALKTRFPSTDTLKEKVVMKATLDRLNSAEELMNDWMHKFEPDVTGKSNEDAVKYFKAERIKIGKIDSLYKAEIQSSDAYLKQFKK</sequence>
<dbReference type="RefSeq" id="WP_183879151.1">
    <property type="nucleotide sequence ID" value="NZ_JACHCD010000002.1"/>
</dbReference>
<keyword evidence="1" id="KW-0732">Signal</keyword>
<protein>
    <submittedName>
        <fullName evidence="2">Putative nucleic-acid-binding protein</fullName>
    </submittedName>
</protein>
<gene>
    <name evidence="2" type="ORF">HDE68_000814</name>
</gene>
<proteinExistence type="predicted"/>
<feature type="signal peptide" evidence="1">
    <location>
        <begin position="1"/>
        <end position="16"/>
    </location>
</feature>